<dbReference type="Gene3D" id="3.60.10.10">
    <property type="entry name" value="Endonuclease/exonuclease/phosphatase"/>
    <property type="match status" value="1"/>
</dbReference>
<feature type="domain" description="M23ase beta-sheet core" evidence="2">
    <location>
        <begin position="203"/>
        <end position="283"/>
    </location>
</feature>
<dbReference type="Gene3D" id="2.70.70.10">
    <property type="entry name" value="Glucose Permease (Domain IIA)"/>
    <property type="match status" value="1"/>
</dbReference>
<accession>A0ABP8W199</accession>
<dbReference type="RefSeq" id="WP_345263682.1">
    <property type="nucleotide sequence ID" value="NZ_BAABIM010000001.1"/>
</dbReference>
<protein>
    <recommendedName>
        <fullName evidence="6">Endonuclease/exonuclease/phosphatase domain-containing protein</fullName>
    </recommendedName>
</protein>
<keyword evidence="1" id="KW-0732">Signal</keyword>
<gene>
    <name evidence="4" type="ORF">GCM10023226_12200</name>
</gene>
<evidence type="ECO:0000313" key="4">
    <source>
        <dbReference type="EMBL" id="GAA4676543.1"/>
    </source>
</evidence>
<reference evidence="5" key="1">
    <citation type="journal article" date="2019" name="Int. J. Syst. Evol. Microbiol.">
        <title>The Global Catalogue of Microorganisms (GCM) 10K type strain sequencing project: providing services to taxonomists for standard genome sequencing and annotation.</title>
        <authorList>
            <consortium name="The Broad Institute Genomics Platform"/>
            <consortium name="The Broad Institute Genome Sequencing Center for Infectious Disease"/>
            <person name="Wu L."/>
            <person name="Ma J."/>
        </authorList>
    </citation>
    <scope>NUCLEOTIDE SEQUENCE [LARGE SCALE GENOMIC DNA]</scope>
    <source>
        <strain evidence="5">JCM 18127</strain>
    </source>
</reference>
<feature type="chain" id="PRO_5047319797" description="Endonuclease/exonuclease/phosphatase domain-containing protein" evidence="1">
    <location>
        <begin position="28"/>
        <end position="579"/>
    </location>
</feature>
<dbReference type="InterPro" id="IPR016047">
    <property type="entry name" value="M23ase_b-sheet_dom"/>
</dbReference>
<dbReference type="EMBL" id="BAABIM010000001">
    <property type="protein sequence ID" value="GAA4676543.1"/>
    <property type="molecule type" value="Genomic_DNA"/>
</dbReference>
<evidence type="ECO:0000256" key="1">
    <source>
        <dbReference type="SAM" id="SignalP"/>
    </source>
</evidence>
<comment type="caution">
    <text evidence="4">The sequence shown here is derived from an EMBL/GenBank/DDBJ whole genome shotgun (WGS) entry which is preliminary data.</text>
</comment>
<dbReference type="InterPro" id="IPR005135">
    <property type="entry name" value="Endo/exonuclease/phosphatase"/>
</dbReference>
<dbReference type="InterPro" id="IPR050570">
    <property type="entry name" value="Cell_wall_metabolism_enzyme"/>
</dbReference>
<dbReference type="PANTHER" id="PTHR21666:SF270">
    <property type="entry name" value="MUREIN HYDROLASE ACTIVATOR ENVC"/>
    <property type="match status" value="1"/>
</dbReference>
<proteinExistence type="predicted"/>
<dbReference type="InterPro" id="IPR036691">
    <property type="entry name" value="Endo/exonu/phosph_ase_sf"/>
</dbReference>
<dbReference type="SUPFAM" id="SSF51261">
    <property type="entry name" value="Duplicated hybrid motif"/>
    <property type="match status" value="1"/>
</dbReference>
<dbReference type="Pfam" id="PF01551">
    <property type="entry name" value="Peptidase_M23"/>
    <property type="match status" value="1"/>
</dbReference>
<dbReference type="SUPFAM" id="SSF56219">
    <property type="entry name" value="DNase I-like"/>
    <property type="match status" value="1"/>
</dbReference>
<name>A0ABP8W199_9ACTN</name>
<evidence type="ECO:0008006" key="6">
    <source>
        <dbReference type="Google" id="ProtNLM"/>
    </source>
</evidence>
<feature type="signal peptide" evidence="1">
    <location>
        <begin position="1"/>
        <end position="27"/>
    </location>
</feature>
<dbReference type="Proteomes" id="UP001500621">
    <property type="component" value="Unassembled WGS sequence"/>
</dbReference>
<sequence>MGALASLGIAAGSLTLALGPATPAAPAAPAAAPVLEEVADCARPALSPALRLDAGRAPGRRAPAAQRREARLALEVAETGRARGATARAQALAVSAALAGQVEPGRQATRFYDRLEAVHGWSTLPPSIAVHRVLGTPDPFAYERTWKRAVTVLGGLSATRGSVASLVSTAGRAPSHCYASATDPAALPLPPGSAYTVRPRSLVAACGTPVLAALAGTVKIAADPTGGPWTMTVRDGSGIVARYAHLRSPAVTDGQVVTVGQQLGEVGDLGDAGRCELGLEISRRAEGAARTVAAVPFLVERGAAGGEQATTVPATEFRVASYNVLGHHLTAPGGSKRGFGSGTSRVAAGIAKMEAQGVSIAVLNEFESPQAGVFLADGDWGVHRATPNNVFRDGNTNGNAVAWRSDTWEMVDSAEFTVPWSTTLHMPVVTLRHLETGAQVVVIGVHNPASTSRQGNQGGARVMARSVEIGYMQQLREQLPGVPIIFMGDMNERSEAFCAFTGTGFLASSAGGSVGSPCSVPSHGPVDWIFGSTELDFTGQFIDRSFLGRISDHPLVTGSVLYPEHEVPEVLLERGDPEA</sequence>
<evidence type="ECO:0000313" key="5">
    <source>
        <dbReference type="Proteomes" id="UP001500621"/>
    </source>
</evidence>
<dbReference type="Pfam" id="PF03372">
    <property type="entry name" value="Exo_endo_phos"/>
    <property type="match status" value="1"/>
</dbReference>
<evidence type="ECO:0000259" key="3">
    <source>
        <dbReference type="Pfam" id="PF03372"/>
    </source>
</evidence>
<dbReference type="CDD" id="cd12797">
    <property type="entry name" value="M23_peptidase"/>
    <property type="match status" value="1"/>
</dbReference>
<evidence type="ECO:0000259" key="2">
    <source>
        <dbReference type="Pfam" id="PF01551"/>
    </source>
</evidence>
<organism evidence="4 5">
    <name type="scientific">Nocardioides nanhaiensis</name>
    <dbReference type="NCBI Taxonomy" id="1476871"/>
    <lineage>
        <taxon>Bacteria</taxon>
        <taxon>Bacillati</taxon>
        <taxon>Actinomycetota</taxon>
        <taxon>Actinomycetes</taxon>
        <taxon>Propionibacteriales</taxon>
        <taxon>Nocardioidaceae</taxon>
        <taxon>Nocardioides</taxon>
    </lineage>
</organism>
<dbReference type="InterPro" id="IPR011055">
    <property type="entry name" value="Dup_hybrid_motif"/>
</dbReference>
<feature type="domain" description="Endonuclease/exonuclease/phosphatase" evidence="3">
    <location>
        <begin position="320"/>
        <end position="553"/>
    </location>
</feature>
<keyword evidence="5" id="KW-1185">Reference proteome</keyword>
<dbReference type="PANTHER" id="PTHR21666">
    <property type="entry name" value="PEPTIDASE-RELATED"/>
    <property type="match status" value="1"/>
</dbReference>